<evidence type="ECO:0000256" key="2">
    <source>
        <dbReference type="SAM" id="Phobius"/>
    </source>
</evidence>
<dbReference type="PANTHER" id="PTHR24074">
    <property type="entry name" value="CO-CHAPERONE PROTEIN DJLA"/>
    <property type="match status" value="1"/>
</dbReference>
<proteinExistence type="predicted"/>
<dbReference type="SUPFAM" id="SSF46565">
    <property type="entry name" value="Chaperone J-domain"/>
    <property type="match status" value="1"/>
</dbReference>
<feature type="domain" description="J" evidence="3">
    <location>
        <begin position="5"/>
        <end position="68"/>
    </location>
</feature>
<reference evidence="4 5" key="1">
    <citation type="submission" date="2020-03" db="EMBL/GenBank/DDBJ databases">
        <title>Sphingomonas sp. nov., isolated from fish.</title>
        <authorList>
            <person name="Hyun D.-W."/>
            <person name="Bae J.-W."/>
        </authorList>
    </citation>
    <scope>NUCLEOTIDE SEQUENCE [LARGE SCALE GENOMIC DNA]</scope>
    <source>
        <strain evidence="4 5">HDW15B</strain>
    </source>
</reference>
<dbReference type="CDD" id="cd06257">
    <property type="entry name" value="DnaJ"/>
    <property type="match status" value="1"/>
</dbReference>
<dbReference type="KEGG" id="spii:G7077_12610"/>
<keyword evidence="5" id="KW-1185">Reference proteome</keyword>
<name>A0A6G7YSA2_9SPHN</name>
<dbReference type="Gene3D" id="1.10.287.110">
    <property type="entry name" value="DnaJ domain"/>
    <property type="match status" value="1"/>
</dbReference>
<accession>A0A6G7YSA2</accession>
<evidence type="ECO:0000313" key="5">
    <source>
        <dbReference type="Proteomes" id="UP000503222"/>
    </source>
</evidence>
<evidence type="ECO:0000259" key="3">
    <source>
        <dbReference type="PROSITE" id="PS50076"/>
    </source>
</evidence>
<keyword evidence="2" id="KW-1133">Transmembrane helix</keyword>
<dbReference type="PROSITE" id="PS50076">
    <property type="entry name" value="DNAJ_2"/>
    <property type="match status" value="1"/>
</dbReference>
<feature type="compositionally biased region" description="Basic residues" evidence="1">
    <location>
        <begin position="76"/>
        <end position="86"/>
    </location>
</feature>
<keyword evidence="2" id="KW-0812">Transmembrane</keyword>
<dbReference type="RefSeq" id="WP_166412007.1">
    <property type="nucleotide sequence ID" value="NZ_CP049869.1"/>
</dbReference>
<evidence type="ECO:0000313" key="4">
    <source>
        <dbReference type="EMBL" id="QIK79620.1"/>
    </source>
</evidence>
<dbReference type="PRINTS" id="PR00625">
    <property type="entry name" value="JDOMAIN"/>
</dbReference>
<dbReference type="EMBL" id="CP049869">
    <property type="protein sequence ID" value="QIK79620.1"/>
    <property type="molecule type" value="Genomic_DNA"/>
</dbReference>
<dbReference type="InterPro" id="IPR001623">
    <property type="entry name" value="DnaJ_domain"/>
</dbReference>
<keyword evidence="2" id="KW-0472">Membrane</keyword>
<feature type="region of interest" description="Disordered" evidence="1">
    <location>
        <begin position="68"/>
        <end position="99"/>
    </location>
</feature>
<dbReference type="Proteomes" id="UP000503222">
    <property type="component" value="Chromosome"/>
</dbReference>
<feature type="transmembrane region" description="Helical" evidence="2">
    <location>
        <begin position="110"/>
        <end position="128"/>
    </location>
</feature>
<dbReference type="InterPro" id="IPR050817">
    <property type="entry name" value="DjlA_DnaK_co-chaperone"/>
</dbReference>
<evidence type="ECO:0000256" key="1">
    <source>
        <dbReference type="SAM" id="MobiDB-lite"/>
    </source>
</evidence>
<dbReference type="SMART" id="SM00271">
    <property type="entry name" value="DnaJ"/>
    <property type="match status" value="1"/>
</dbReference>
<sequence>MKEKDFYSVLQVSSSAEQAAIQRAYRALMRRYHPDAGWEQDAARTKQINAAYDVLSDPEKRRLYDAQRLKQEKGKEKKRPPSRPKRPTVAPEPFEAEPFEQRRGISERALFLWSLAFILTLVALLLTGP</sequence>
<dbReference type="AlphaFoldDB" id="A0A6G7YSA2"/>
<dbReference type="Pfam" id="PF00226">
    <property type="entry name" value="DnaJ"/>
    <property type="match status" value="1"/>
</dbReference>
<dbReference type="InterPro" id="IPR036869">
    <property type="entry name" value="J_dom_sf"/>
</dbReference>
<organism evidence="4 5">
    <name type="scientific">Sphingomonas piscis</name>
    <dbReference type="NCBI Taxonomy" id="2714943"/>
    <lineage>
        <taxon>Bacteria</taxon>
        <taxon>Pseudomonadati</taxon>
        <taxon>Pseudomonadota</taxon>
        <taxon>Alphaproteobacteria</taxon>
        <taxon>Sphingomonadales</taxon>
        <taxon>Sphingomonadaceae</taxon>
        <taxon>Sphingomonas</taxon>
    </lineage>
</organism>
<protein>
    <submittedName>
        <fullName evidence="4">J domain-containing protein</fullName>
    </submittedName>
</protein>
<gene>
    <name evidence="4" type="ORF">G7077_12610</name>
</gene>